<evidence type="ECO:0000313" key="2">
    <source>
        <dbReference type="Proteomes" id="UP001055712"/>
    </source>
</evidence>
<dbReference type="AlphaFoldDB" id="A0A9D4TMS0"/>
<name>A0A9D4TMS0_CHLVU</name>
<proteinExistence type="predicted"/>
<accession>A0A9D4TMS0</accession>
<sequence>MHRVKKVRHYASIDWQDVDLLGSSGAAGSGSTTPAAVLALLAQEGPVLRLLGLEIKHGLLQLADGLHLPALRGGPEEGRRLEFGTSAPTLLQLITQVSLLLLEFRLFDAAVDAAVHRAAAATGAEQIPPGC</sequence>
<evidence type="ECO:0000313" key="1">
    <source>
        <dbReference type="EMBL" id="KAI3429747.1"/>
    </source>
</evidence>
<comment type="caution">
    <text evidence="1">The sequence shown here is derived from an EMBL/GenBank/DDBJ whole genome shotgun (WGS) entry which is preliminary data.</text>
</comment>
<dbReference type="Proteomes" id="UP001055712">
    <property type="component" value="Unassembled WGS sequence"/>
</dbReference>
<gene>
    <name evidence="1" type="ORF">D9Q98_010062</name>
</gene>
<keyword evidence="2" id="KW-1185">Reference proteome</keyword>
<organism evidence="1 2">
    <name type="scientific">Chlorella vulgaris</name>
    <name type="common">Green alga</name>
    <dbReference type="NCBI Taxonomy" id="3077"/>
    <lineage>
        <taxon>Eukaryota</taxon>
        <taxon>Viridiplantae</taxon>
        <taxon>Chlorophyta</taxon>
        <taxon>core chlorophytes</taxon>
        <taxon>Trebouxiophyceae</taxon>
        <taxon>Chlorellales</taxon>
        <taxon>Chlorellaceae</taxon>
        <taxon>Chlorella clade</taxon>
        <taxon>Chlorella</taxon>
    </lineage>
</organism>
<reference evidence="1" key="2">
    <citation type="submission" date="2020-11" db="EMBL/GenBank/DDBJ databases">
        <authorList>
            <person name="Cecchin M."/>
            <person name="Marcolungo L."/>
            <person name="Rossato M."/>
            <person name="Girolomoni L."/>
            <person name="Cosentino E."/>
            <person name="Cuine S."/>
            <person name="Li-Beisson Y."/>
            <person name="Delledonne M."/>
            <person name="Ballottari M."/>
        </authorList>
    </citation>
    <scope>NUCLEOTIDE SEQUENCE</scope>
    <source>
        <strain evidence="1">211/11P</strain>
        <tissue evidence="1">Whole cell</tissue>
    </source>
</reference>
<reference evidence="1" key="1">
    <citation type="journal article" date="2019" name="Plant J.">
        <title>Chlorella vulgaris genome assembly and annotation reveals the molecular basis for metabolic acclimation to high light conditions.</title>
        <authorList>
            <person name="Cecchin M."/>
            <person name="Marcolungo L."/>
            <person name="Rossato M."/>
            <person name="Girolomoni L."/>
            <person name="Cosentino E."/>
            <person name="Cuine S."/>
            <person name="Li-Beisson Y."/>
            <person name="Delledonne M."/>
            <person name="Ballottari M."/>
        </authorList>
    </citation>
    <scope>NUCLEOTIDE SEQUENCE</scope>
    <source>
        <strain evidence="1">211/11P</strain>
    </source>
</reference>
<protein>
    <submittedName>
        <fullName evidence="1">Uncharacterized protein</fullName>
    </submittedName>
</protein>
<dbReference type="EMBL" id="SIDB01000008">
    <property type="protein sequence ID" value="KAI3429747.1"/>
    <property type="molecule type" value="Genomic_DNA"/>
</dbReference>